<feature type="domain" description="CRAL-TRIO" evidence="2">
    <location>
        <begin position="210"/>
        <end position="355"/>
    </location>
</feature>
<dbReference type="SUPFAM" id="SSF52087">
    <property type="entry name" value="CRAL/TRIO domain"/>
    <property type="match status" value="1"/>
</dbReference>
<sequence>MTQNITPPSPAPGHLGNLTLEQEQTLGDLWAKLIENFDKDPAELASAEDEASPDSGSGTPTESAAADAKPADMKKSKSNLNFLRLKRNKGDSDDGKSKGSSPATPTAATSDDTVDSAAAALAKTDLNNSPAAGQAPAETLREAFWGVVQADHPDSILLRFLRARKWNVDKALEMLITALRWRLEFKVDQIILKGEAGIGSQIMHKGISFLHGTDKLARPVILTRVCLHRKDDQTVEEMTQFLVWTIETIRLLLHPPVETVTIIFDLSDFTMANMDFNFVKILIRCLEAYYPESLGSLLIYNAPWIFPGIWRMISPMLDAVVASKVQFITSKKQFQDYIDPEHLVDWLGGASKFTYEYVTPVADENHRMVDEEAKHRILAHHTELTEKFERATRAWMAAVRAYSVAGADDKAAKQVEVEKLSAERTSLVADLRTTVTELDPYVRARTYYHRIGVIKDDGAIDWTPITSNAYQKDAKKTSA</sequence>
<dbReference type="Pfam" id="PF00650">
    <property type="entry name" value="CRAL_TRIO"/>
    <property type="match status" value="1"/>
</dbReference>
<dbReference type="OrthoDB" id="43460at2759"/>
<dbReference type="InterPro" id="IPR036865">
    <property type="entry name" value="CRAL-TRIO_dom_sf"/>
</dbReference>
<dbReference type="PANTHER" id="PTHR46590:SF1">
    <property type="entry name" value="PHOSPHATIDYLINOSITOL TRANSFER PROTEIN CSR1"/>
    <property type="match status" value="1"/>
</dbReference>
<feature type="compositionally biased region" description="Low complexity" evidence="1">
    <location>
        <begin position="98"/>
        <end position="113"/>
    </location>
</feature>
<feature type="compositionally biased region" description="Basic and acidic residues" evidence="1">
    <location>
        <begin position="88"/>
        <end position="97"/>
    </location>
</feature>
<dbReference type="Gene3D" id="3.40.525.10">
    <property type="entry name" value="CRAL-TRIO lipid binding domain"/>
    <property type="match status" value="1"/>
</dbReference>
<dbReference type="SUPFAM" id="SSF46938">
    <property type="entry name" value="CRAL/TRIO N-terminal domain"/>
    <property type="match status" value="1"/>
</dbReference>
<feature type="region of interest" description="Disordered" evidence="1">
    <location>
        <begin position="1"/>
        <end position="20"/>
    </location>
</feature>
<proteinExistence type="predicted"/>
<comment type="caution">
    <text evidence="3">The sequence shown here is derived from an EMBL/GenBank/DDBJ whole genome shotgun (WGS) entry which is preliminary data.</text>
</comment>
<dbReference type="PROSITE" id="PS50191">
    <property type="entry name" value="CRAL_TRIO"/>
    <property type="match status" value="1"/>
</dbReference>
<dbReference type="CDD" id="cd00170">
    <property type="entry name" value="SEC14"/>
    <property type="match status" value="1"/>
</dbReference>
<organism evidence="3 4">
    <name type="scientific">Tieghemiomyces parasiticus</name>
    <dbReference type="NCBI Taxonomy" id="78921"/>
    <lineage>
        <taxon>Eukaryota</taxon>
        <taxon>Fungi</taxon>
        <taxon>Fungi incertae sedis</taxon>
        <taxon>Zoopagomycota</taxon>
        <taxon>Kickxellomycotina</taxon>
        <taxon>Dimargaritomycetes</taxon>
        <taxon>Dimargaritales</taxon>
        <taxon>Dimargaritaceae</taxon>
        <taxon>Tieghemiomyces</taxon>
    </lineage>
</organism>
<dbReference type="EMBL" id="JANBPT010000016">
    <property type="protein sequence ID" value="KAJ1930083.1"/>
    <property type="molecule type" value="Genomic_DNA"/>
</dbReference>
<dbReference type="Pfam" id="PF03765">
    <property type="entry name" value="CRAL_TRIO_N"/>
    <property type="match status" value="1"/>
</dbReference>
<dbReference type="InterPro" id="IPR052432">
    <property type="entry name" value="PITP/CRAL-TRIO"/>
</dbReference>
<feature type="region of interest" description="Disordered" evidence="1">
    <location>
        <begin position="41"/>
        <end position="113"/>
    </location>
</feature>
<dbReference type="InterPro" id="IPR001251">
    <property type="entry name" value="CRAL-TRIO_dom"/>
</dbReference>
<reference evidence="3" key="1">
    <citation type="submission" date="2022-07" db="EMBL/GenBank/DDBJ databases">
        <title>Phylogenomic reconstructions and comparative analyses of Kickxellomycotina fungi.</title>
        <authorList>
            <person name="Reynolds N.K."/>
            <person name="Stajich J.E."/>
            <person name="Barry K."/>
            <person name="Grigoriev I.V."/>
            <person name="Crous P."/>
            <person name="Smith M.E."/>
        </authorList>
    </citation>
    <scope>NUCLEOTIDE SEQUENCE</scope>
    <source>
        <strain evidence="3">RSA 861</strain>
    </source>
</reference>
<dbReference type="PANTHER" id="PTHR46590">
    <property type="entry name" value="PHOSPHATIDYLINOSITOL TRANSFER PROTEIN CSR1-RELATED"/>
    <property type="match status" value="1"/>
</dbReference>
<dbReference type="InterPro" id="IPR036273">
    <property type="entry name" value="CRAL/TRIO_N_dom_sf"/>
</dbReference>
<gene>
    <name evidence="3" type="ORF">IWQ60_000626</name>
</gene>
<dbReference type="InterPro" id="IPR011074">
    <property type="entry name" value="CRAL/TRIO_N_dom"/>
</dbReference>
<evidence type="ECO:0000313" key="4">
    <source>
        <dbReference type="Proteomes" id="UP001150569"/>
    </source>
</evidence>
<accession>A0A9W8ALZ0</accession>
<protein>
    <recommendedName>
        <fullName evidence="2">CRAL-TRIO domain-containing protein</fullName>
    </recommendedName>
</protein>
<evidence type="ECO:0000259" key="2">
    <source>
        <dbReference type="PROSITE" id="PS50191"/>
    </source>
</evidence>
<evidence type="ECO:0000313" key="3">
    <source>
        <dbReference type="EMBL" id="KAJ1930083.1"/>
    </source>
</evidence>
<keyword evidence="4" id="KW-1185">Reference proteome</keyword>
<dbReference type="Proteomes" id="UP001150569">
    <property type="component" value="Unassembled WGS sequence"/>
</dbReference>
<dbReference type="SMART" id="SM01100">
    <property type="entry name" value="CRAL_TRIO_N"/>
    <property type="match status" value="1"/>
</dbReference>
<dbReference type="AlphaFoldDB" id="A0A9W8ALZ0"/>
<name>A0A9W8ALZ0_9FUNG</name>
<evidence type="ECO:0000256" key="1">
    <source>
        <dbReference type="SAM" id="MobiDB-lite"/>
    </source>
</evidence>
<dbReference type="SMART" id="SM00516">
    <property type="entry name" value="SEC14"/>
    <property type="match status" value="1"/>
</dbReference>